<protein>
    <submittedName>
        <fullName evidence="8">52 kDa repressor of the inhibitor of the protein kinase</fullName>
    </submittedName>
</protein>
<accession>A0A2B4RKM7</accession>
<keyword evidence="4 5" id="KW-1015">Disulfide bond</keyword>
<dbReference type="PROSITE" id="PS00010">
    <property type="entry name" value="ASX_HYDROXYL"/>
    <property type="match status" value="1"/>
</dbReference>
<evidence type="ECO:0000259" key="7">
    <source>
        <dbReference type="PROSITE" id="PS50228"/>
    </source>
</evidence>
<dbReference type="CDD" id="cd00054">
    <property type="entry name" value="EGF_CA"/>
    <property type="match status" value="1"/>
</dbReference>
<reference evidence="9" key="1">
    <citation type="journal article" date="2017" name="bioRxiv">
        <title>Comparative analysis of the genomes of Stylophora pistillata and Acropora digitifera provides evidence for extensive differences between species of corals.</title>
        <authorList>
            <person name="Voolstra C.R."/>
            <person name="Li Y."/>
            <person name="Liew Y.J."/>
            <person name="Baumgarten S."/>
            <person name="Zoccola D."/>
            <person name="Flot J.-F."/>
            <person name="Tambutte S."/>
            <person name="Allemand D."/>
            <person name="Aranda M."/>
        </authorList>
    </citation>
    <scope>NUCLEOTIDE SEQUENCE [LARGE SCALE GENOMIC DNA]</scope>
</reference>
<keyword evidence="8" id="KW-0418">Kinase</keyword>
<keyword evidence="2" id="KW-0732">Signal</keyword>
<dbReference type="InterPro" id="IPR018097">
    <property type="entry name" value="EGF_Ca-bd_CS"/>
</dbReference>
<dbReference type="PANTHER" id="PTHR46289:SF16">
    <property type="entry name" value="52 KDA REPRESSOR OF THE INHIBITOR OF THE PROTEIN KINASE"/>
    <property type="match status" value="1"/>
</dbReference>
<dbReference type="InterPro" id="IPR001881">
    <property type="entry name" value="EGF-like_Ca-bd_dom"/>
</dbReference>
<dbReference type="InterPro" id="IPR043159">
    <property type="entry name" value="Lectin_gal-bd_sf"/>
</dbReference>
<dbReference type="InterPro" id="IPR000922">
    <property type="entry name" value="Lectin_gal-bd_dom"/>
</dbReference>
<evidence type="ECO:0000256" key="2">
    <source>
        <dbReference type="ARBA" id="ARBA00022729"/>
    </source>
</evidence>
<evidence type="ECO:0000259" key="6">
    <source>
        <dbReference type="PROSITE" id="PS50026"/>
    </source>
</evidence>
<dbReference type="SUPFAM" id="SSF57196">
    <property type="entry name" value="EGF/Laminin"/>
    <property type="match status" value="2"/>
</dbReference>
<dbReference type="Pfam" id="PF02140">
    <property type="entry name" value="SUEL_Lectin"/>
    <property type="match status" value="1"/>
</dbReference>
<proteinExistence type="predicted"/>
<dbReference type="PROSITE" id="PS01186">
    <property type="entry name" value="EGF_2"/>
    <property type="match status" value="1"/>
</dbReference>
<dbReference type="STRING" id="50429.A0A2B4RKM7"/>
<keyword evidence="8" id="KW-0808">Transferase</keyword>
<evidence type="ECO:0000313" key="9">
    <source>
        <dbReference type="Proteomes" id="UP000225706"/>
    </source>
</evidence>
<dbReference type="InterPro" id="IPR008906">
    <property type="entry name" value="HATC_C_dom"/>
</dbReference>
<dbReference type="PANTHER" id="PTHR46289">
    <property type="entry name" value="52 KDA REPRESSOR OF THE INHIBITOR OF THE PROTEIN KINASE-LIKE PROTEIN-RELATED"/>
    <property type="match status" value="1"/>
</dbReference>
<keyword evidence="3" id="KW-0677">Repeat</keyword>
<dbReference type="Pfam" id="PF05699">
    <property type="entry name" value="Dimer_Tnp_hAT"/>
    <property type="match status" value="1"/>
</dbReference>
<dbReference type="GO" id="GO:0046983">
    <property type="term" value="F:protein dimerization activity"/>
    <property type="evidence" value="ECO:0007669"/>
    <property type="project" value="InterPro"/>
</dbReference>
<dbReference type="Gene3D" id="2.60.120.740">
    <property type="match status" value="1"/>
</dbReference>
<feature type="domain" description="SUEL-type lectin" evidence="7">
    <location>
        <begin position="89"/>
        <end position="178"/>
    </location>
</feature>
<feature type="domain" description="EGF-like" evidence="6">
    <location>
        <begin position="1"/>
        <end position="39"/>
    </location>
</feature>
<dbReference type="InterPro" id="IPR000742">
    <property type="entry name" value="EGF"/>
</dbReference>
<evidence type="ECO:0000256" key="1">
    <source>
        <dbReference type="ARBA" id="ARBA00022536"/>
    </source>
</evidence>
<dbReference type="InterPro" id="IPR000152">
    <property type="entry name" value="EGF-type_Asp/Asn_hydroxyl_site"/>
</dbReference>
<organism evidence="8 9">
    <name type="scientific">Stylophora pistillata</name>
    <name type="common">Smooth cauliflower coral</name>
    <dbReference type="NCBI Taxonomy" id="50429"/>
    <lineage>
        <taxon>Eukaryota</taxon>
        <taxon>Metazoa</taxon>
        <taxon>Cnidaria</taxon>
        <taxon>Anthozoa</taxon>
        <taxon>Hexacorallia</taxon>
        <taxon>Scleractinia</taxon>
        <taxon>Astrocoeniina</taxon>
        <taxon>Pocilloporidae</taxon>
        <taxon>Stylophora</taxon>
    </lineage>
</organism>
<keyword evidence="1 5" id="KW-0245">EGF-like domain</keyword>
<dbReference type="InterPro" id="IPR024731">
    <property type="entry name" value="NELL2-like_EGF"/>
</dbReference>
<keyword evidence="9" id="KW-1185">Reference proteome</keyword>
<feature type="disulfide bond" evidence="5">
    <location>
        <begin position="8"/>
        <end position="25"/>
    </location>
</feature>
<dbReference type="Pfam" id="PF12947">
    <property type="entry name" value="EGF_3"/>
    <property type="match status" value="1"/>
</dbReference>
<comment type="caution">
    <text evidence="8">The sequence shown here is derived from an EMBL/GenBank/DDBJ whole genome shotgun (WGS) entry which is preliminary data.</text>
</comment>
<dbReference type="Pfam" id="PF00008">
    <property type="entry name" value="EGF"/>
    <property type="match status" value="1"/>
</dbReference>
<dbReference type="InterPro" id="IPR052958">
    <property type="entry name" value="IFN-induced_PKR_regulator"/>
</dbReference>
<sequence length="706" mass="80120">NACVQNPCENNATCQAGFTDRDYQCLCVAGSGFEGHDCDEDIDECLNGTNGCDVNAECNNTLGSYNCTCKDGFEGNGINCTEKVWSVFICEGERSTIGCGKEKKINVVDAKYGVLDPDNCNQTTVQNTDYKAENSLAIVRIKCNEEASCELHADNSVFGHDSSRQNTTKYLEVKYKCANLASPRYESIGCFKDNTTSPAIETLEGKCDILDGNYSTRNDSIDKCFRAAEKRGFHVFAVQDGGRCQASASAIKTFHKYGHYQQCPPHGRGGKQINHVYYIKGHKNVGCYEFDKTNRFTRVLSKSDVIMQESHSPQRESFISKCAAAAVRAGYRLFAVQNSNKCMATGTAPQKIEKLTESNECGSTGSFQIYTIREKGHRHVLSRRQNLVDHLINELETRFGSGDQETAVRCLFAVPSMLLASKETRRTSFDRFSTFHEDSLPSPLSLDAEMTLWQRKWERRDPSTVPATVATTLKEIDSGMYPNITECFKIFSTLPVTTCECERNVSALRRLKTYLRGTMSQKRLTGLALPHIHYNMDIDFDEIIRRIRPKKKAGTPNIDYYPEVDPFENMDVEGLFDEPVLPQNDKQIVPKPPSYEETFPEFYVDPQYFPEQPNELPPECDEDEVPDYEIDDEDKEKDILNKLDIQDHENVEKLIDQETMNPQRTRQYLRNIIKKAKTKRNQLNGQKAQITIRFKKKVTYPLQKDN</sequence>
<dbReference type="PROSITE" id="PS50026">
    <property type="entry name" value="EGF_3"/>
    <property type="match status" value="2"/>
</dbReference>
<dbReference type="CDD" id="cd22827">
    <property type="entry name" value="Gal_Rha_Lectin_SUL-I-like"/>
    <property type="match status" value="1"/>
</dbReference>
<dbReference type="PROSITE" id="PS50228">
    <property type="entry name" value="SUEL_LECTIN"/>
    <property type="match status" value="1"/>
</dbReference>
<dbReference type="Gene3D" id="2.10.25.10">
    <property type="entry name" value="Laminin"/>
    <property type="match status" value="2"/>
</dbReference>
<dbReference type="OrthoDB" id="5982253at2759"/>
<dbReference type="GO" id="GO:0030246">
    <property type="term" value="F:carbohydrate binding"/>
    <property type="evidence" value="ECO:0007669"/>
    <property type="project" value="InterPro"/>
</dbReference>
<dbReference type="GO" id="GO:0005509">
    <property type="term" value="F:calcium ion binding"/>
    <property type="evidence" value="ECO:0007669"/>
    <property type="project" value="InterPro"/>
</dbReference>
<evidence type="ECO:0000256" key="4">
    <source>
        <dbReference type="ARBA" id="ARBA00023157"/>
    </source>
</evidence>
<dbReference type="EMBL" id="LSMT01000517">
    <property type="protein sequence ID" value="PFX16802.1"/>
    <property type="molecule type" value="Genomic_DNA"/>
</dbReference>
<dbReference type="PROSITE" id="PS01187">
    <property type="entry name" value="EGF_CA"/>
    <property type="match status" value="1"/>
</dbReference>
<gene>
    <name evidence="8" type="primary">Prkrir</name>
    <name evidence="8" type="ORF">AWC38_SpisGene18904</name>
</gene>
<evidence type="ECO:0000256" key="3">
    <source>
        <dbReference type="ARBA" id="ARBA00022737"/>
    </source>
</evidence>
<dbReference type="SMART" id="SM00181">
    <property type="entry name" value="EGF"/>
    <property type="match status" value="2"/>
</dbReference>
<evidence type="ECO:0000256" key="5">
    <source>
        <dbReference type="PROSITE-ProRule" id="PRU00076"/>
    </source>
</evidence>
<dbReference type="SMART" id="SM00179">
    <property type="entry name" value="EGF_CA"/>
    <property type="match status" value="1"/>
</dbReference>
<comment type="caution">
    <text evidence="5">Lacks conserved residue(s) required for the propagation of feature annotation.</text>
</comment>
<evidence type="ECO:0000313" key="8">
    <source>
        <dbReference type="EMBL" id="PFX16802.1"/>
    </source>
</evidence>
<dbReference type="FunFam" id="2.10.25.10:FF:000038">
    <property type="entry name" value="Fibrillin 2"/>
    <property type="match status" value="1"/>
</dbReference>
<dbReference type="AlphaFoldDB" id="A0A2B4RKM7"/>
<dbReference type="Proteomes" id="UP000225706">
    <property type="component" value="Unassembled WGS sequence"/>
</dbReference>
<feature type="domain" description="EGF-like" evidence="6">
    <location>
        <begin position="41"/>
        <end position="81"/>
    </location>
</feature>
<feature type="non-terminal residue" evidence="8">
    <location>
        <position position="1"/>
    </location>
</feature>
<dbReference type="GO" id="GO:0016301">
    <property type="term" value="F:kinase activity"/>
    <property type="evidence" value="ECO:0007669"/>
    <property type="project" value="UniProtKB-KW"/>
</dbReference>
<name>A0A2B4RKM7_STYPI</name>